<name>A0A9P5Y5V9_9AGAR</name>
<reference evidence="1" key="1">
    <citation type="submission" date="2020-11" db="EMBL/GenBank/DDBJ databases">
        <authorList>
            <consortium name="DOE Joint Genome Institute"/>
            <person name="Ahrendt S."/>
            <person name="Riley R."/>
            <person name="Andreopoulos W."/>
            <person name="Labutti K."/>
            <person name="Pangilinan J."/>
            <person name="Ruiz-Duenas F.J."/>
            <person name="Barrasa J.M."/>
            <person name="Sanchez-Garcia M."/>
            <person name="Camarero S."/>
            <person name="Miyauchi S."/>
            <person name="Serrano A."/>
            <person name="Linde D."/>
            <person name="Babiker R."/>
            <person name="Drula E."/>
            <person name="Ayuso-Fernandez I."/>
            <person name="Pacheco R."/>
            <person name="Padilla G."/>
            <person name="Ferreira P."/>
            <person name="Barriuso J."/>
            <person name="Kellner H."/>
            <person name="Castanera R."/>
            <person name="Alfaro M."/>
            <person name="Ramirez L."/>
            <person name="Pisabarro A.G."/>
            <person name="Kuo A."/>
            <person name="Tritt A."/>
            <person name="Lipzen A."/>
            <person name="He G."/>
            <person name="Yan M."/>
            <person name="Ng V."/>
            <person name="Cullen D."/>
            <person name="Martin F."/>
            <person name="Rosso M.-N."/>
            <person name="Henrissat B."/>
            <person name="Hibbett D."/>
            <person name="Martinez A.T."/>
            <person name="Grigoriev I.V."/>
        </authorList>
    </citation>
    <scope>NUCLEOTIDE SEQUENCE</scope>
    <source>
        <strain evidence="1">CBS 247.69</strain>
    </source>
</reference>
<proteinExistence type="predicted"/>
<dbReference type="AlphaFoldDB" id="A0A9P5Y5V9"/>
<dbReference type="Proteomes" id="UP000807353">
    <property type="component" value="Unassembled WGS sequence"/>
</dbReference>
<dbReference type="EMBL" id="MU150256">
    <property type="protein sequence ID" value="KAF9464147.1"/>
    <property type="molecule type" value="Genomic_DNA"/>
</dbReference>
<organism evidence="1 2">
    <name type="scientific">Collybia nuda</name>
    <dbReference type="NCBI Taxonomy" id="64659"/>
    <lineage>
        <taxon>Eukaryota</taxon>
        <taxon>Fungi</taxon>
        <taxon>Dikarya</taxon>
        <taxon>Basidiomycota</taxon>
        <taxon>Agaricomycotina</taxon>
        <taxon>Agaricomycetes</taxon>
        <taxon>Agaricomycetidae</taxon>
        <taxon>Agaricales</taxon>
        <taxon>Tricholomatineae</taxon>
        <taxon>Clitocybaceae</taxon>
        <taxon>Collybia</taxon>
    </lineage>
</organism>
<dbReference type="OrthoDB" id="2745518at2759"/>
<evidence type="ECO:0000313" key="1">
    <source>
        <dbReference type="EMBL" id="KAF9464147.1"/>
    </source>
</evidence>
<comment type="caution">
    <text evidence="1">The sequence shown here is derived from an EMBL/GenBank/DDBJ whole genome shotgun (WGS) entry which is preliminary data.</text>
</comment>
<keyword evidence="2" id="KW-1185">Reference proteome</keyword>
<protein>
    <submittedName>
        <fullName evidence="1">Uncharacterized protein</fullName>
    </submittedName>
</protein>
<evidence type="ECO:0000313" key="2">
    <source>
        <dbReference type="Proteomes" id="UP000807353"/>
    </source>
</evidence>
<accession>A0A9P5Y5V9</accession>
<gene>
    <name evidence="1" type="ORF">BDZ94DRAFT_520532</name>
</gene>
<sequence length="314" mass="35535">MSLNVMRTRGPNPLSLDDDLIDQILTSLPSFADLQSVVVSSNVFYGVFNVRPSSIVDAIAHNEIGPALPEALRACRYRATDPWPVDGGGLAPITCIEARSLSRNAAVVKGLEDVFSSRYKDRSSRTSKLNFTESWRFHRAMYTMSLFTAAFPGNELYRERDVSNIQRKQTERTAFLTRFPNDELLGIYFASRFLVRLLRWSVVAGQGTELWDRRAYSAWAASFSPNLIWSIYSKAEMLNDIGPDMEEASDNTLDSYIFPSISTILKQRGAEDDLQSVSILDENYRHQDKCQMCNTVRGRNLWNETSASRLCRVA</sequence>